<dbReference type="PANTHER" id="PTHR30363">
    <property type="entry name" value="HTH-TYPE TRANSCRIPTIONAL REGULATOR SRLR-RELATED"/>
    <property type="match status" value="1"/>
</dbReference>
<proteinExistence type="predicted"/>
<keyword evidence="2" id="KW-0678">Repressor</keyword>
<gene>
    <name evidence="7" type="ORF">Kpho01_07400</name>
</gene>
<evidence type="ECO:0000256" key="1">
    <source>
        <dbReference type="ARBA" id="ARBA00021390"/>
    </source>
</evidence>
<dbReference type="InterPro" id="IPR037171">
    <property type="entry name" value="NagB/RpiA_transferase-like"/>
</dbReference>
<dbReference type="Pfam" id="PF00455">
    <property type="entry name" value="DeoRC"/>
    <property type="match status" value="1"/>
</dbReference>
<reference evidence="7" key="1">
    <citation type="submission" date="2023-02" db="EMBL/GenBank/DDBJ databases">
        <title>Kitasatospora phosalacinea NBRC 14362.</title>
        <authorList>
            <person name="Ichikawa N."/>
            <person name="Sato H."/>
            <person name="Tonouchi N."/>
        </authorList>
    </citation>
    <scope>NUCLEOTIDE SEQUENCE</scope>
    <source>
        <strain evidence="7">NBRC 14362</strain>
    </source>
</reference>
<dbReference type="SUPFAM" id="SSF100950">
    <property type="entry name" value="NagB/RpiA/CoA transferase-like"/>
    <property type="match status" value="1"/>
</dbReference>
<dbReference type="Gene3D" id="1.10.10.10">
    <property type="entry name" value="Winged helix-like DNA-binding domain superfamily/Winged helix DNA-binding domain"/>
    <property type="match status" value="1"/>
</dbReference>
<comment type="function">
    <text evidence="5">Repressor of the lactose catabolism operon. Galactose-6-phosphate is the inducer.</text>
</comment>
<keyword evidence="3" id="KW-0805">Transcription regulation</keyword>
<dbReference type="InterPro" id="IPR036388">
    <property type="entry name" value="WH-like_DNA-bd_sf"/>
</dbReference>
<organism evidence="7 8">
    <name type="scientific">Kitasatospora phosalacinea</name>
    <dbReference type="NCBI Taxonomy" id="2065"/>
    <lineage>
        <taxon>Bacteria</taxon>
        <taxon>Bacillati</taxon>
        <taxon>Actinomycetota</taxon>
        <taxon>Actinomycetes</taxon>
        <taxon>Kitasatosporales</taxon>
        <taxon>Streptomycetaceae</taxon>
        <taxon>Kitasatospora</taxon>
    </lineage>
</organism>
<sequence length="254" mass="26551">MRMLAAERRDHLLKLLAREGKVVAKDVAAELGISEDSVRRDLRDLAAEGRCQRVYGGALPASPAMAGYAERRSVKPDGKRRVAAAAVDLVRPGSTLILDGGTTALAVAGLLPPDLDCTVITHSPTVVAALLEHPRAELFLLGGRVFKHSAVACGAAAVEAAQNVSADLCLLGVTGVHPDAGLTTGDADEAAMKRALAARAAETWILASAEKIGTASPFRVLPWDRIAGLITDASPDHPTLDRLTASGVEIRRAH</sequence>
<dbReference type="SUPFAM" id="SSF46785">
    <property type="entry name" value="Winged helix' DNA-binding domain"/>
    <property type="match status" value="1"/>
</dbReference>
<evidence type="ECO:0000256" key="2">
    <source>
        <dbReference type="ARBA" id="ARBA00022491"/>
    </source>
</evidence>
<dbReference type="Gene3D" id="3.40.50.1360">
    <property type="match status" value="1"/>
</dbReference>
<dbReference type="InterPro" id="IPR036390">
    <property type="entry name" value="WH_DNA-bd_sf"/>
</dbReference>
<evidence type="ECO:0000256" key="5">
    <source>
        <dbReference type="ARBA" id="ARBA00024937"/>
    </source>
</evidence>
<feature type="domain" description="HTH deoR-type" evidence="6">
    <location>
        <begin position="5"/>
        <end position="60"/>
    </location>
</feature>
<dbReference type="EMBL" id="BSRX01000003">
    <property type="protein sequence ID" value="GLW52729.1"/>
    <property type="molecule type" value="Genomic_DNA"/>
</dbReference>
<dbReference type="AlphaFoldDB" id="A0A9W6PCZ0"/>
<dbReference type="PROSITE" id="PS51000">
    <property type="entry name" value="HTH_DEOR_2"/>
    <property type="match status" value="1"/>
</dbReference>
<comment type="caution">
    <text evidence="7">The sequence shown here is derived from an EMBL/GenBank/DDBJ whole genome shotgun (WGS) entry which is preliminary data.</text>
</comment>
<evidence type="ECO:0000256" key="4">
    <source>
        <dbReference type="ARBA" id="ARBA00023163"/>
    </source>
</evidence>
<dbReference type="Proteomes" id="UP001165143">
    <property type="component" value="Unassembled WGS sequence"/>
</dbReference>
<evidence type="ECO:0000259" key="6">
    <source>
        <dbReference type="PROSITE" id="PS51000"/>
    </source>
</evidence>
<dbReference type="InterPro" id="IPR001034">
    <property type="entry name" value="DeoR_HTH"/>
</dbReference>
<name>A0A9W6PCZ0_9ACTN</name>
<accession>A0A9W6PCZ0</accession>
<dbReference type="PANTHER" id="PTHR30363:SF4">
    <property type="entry name" value="GLYCEROL-3-PHOSPHATE REGULON REPRESSOR"/>
    <property type="match status" value="1"/>
</dbReference>
<dbReference type="PRINTS" id="PR00037">
    <property type="entry name" value="HTHLACR"/>
</dbReference>
<dbReference type="InterPro" id="IPR014036">
    <property type="entry name" value="DeoR-like_C"/>
</dbReference>
<evidence type="ECO:0000313" key="8">
    <source>
        <dbReference type="Proteomes" id="UP001165143"/>
    </source>
</evidence>
<dbReference type="InterPro" id="IPR050313">
    <property type="entry name" value="Carb_Metab_HTH_regulators"/>
</dbReference>
<protein>
    <recommendedName>
        <fullName evidence="1">Lactose phosphotransferase system repressor</fullName>
    </recommendedName>
</protein>
<dbReference type="OrthoDB" id="7688673at2"/>
<dbReference type="SMART" id="SM01134">
    <property type="entry name" value="DeoRC"/>
    <property type="match status" value="1"/>
</dbReference>
<dbReference type="SMART" id="SM00420">
    <property type="entry name" value="HTH_DEOR"/>
    <property type="match status" value="1"/>
</dbReference>
<dbReference type="Pfam" id="PF08220">
    <property type="entry name" value="HTH_DeoR"/>
    <property type="match status" value="1"/>
</dbReference>
<dbReference type="GO" id="GO:0003700">
    <property type="term" value="F:DNA-binding transcription factor activity"/>
    <property type="evidence" value="ECO:0007669"/>
    <property type="project" value="InterPro"/>
</dbReference>
<evidence type="ECO:0000313" key="7">
    <source>
        <dbReference type="EMBL" id="GLW52729.1"/>
    </source>
</evidence>
<keyword evidence="4" id="KW-0804">Transcription</keyword>
<evidence type="ECO:0000256" key="3">
    <source>
        <dbReference type="ARBA" id="ARBA00023015"/>
    </source>
</evidence>